<proteinExistence type="inferred from homology"/>
<dbReference type="GO" id="GO:0009507">
    <property type="term" value="C:chloroplast"/>
    <property type="evidence" value="ECO:0007669"/>
    <property type="project" value="TreeGrafter"/>
</dbReference>
<sequence>MGLGSKGIVEVNADLLRFLNWLEMLQGTTGRLKDFHAFLKCDFLHQLDESKSRAISSCFWVMRYCLFGFQRVLANTGSWSRPFQSGHELTDVVWAAECCDFAHLSIGFQQGSWHGSMECFALVLASGAQILRDLGVQSMKLMTNNPSKYIGLIDYGLTVSGRIPCYDSSQQQREQKLPLHLSLPPQFFFVRDSSDIILFSTFQPLLRRSRRDRGDTDSTDFNSSYWHIHNRGCSGVSRRYMVADNRS</sequence>
<keyword evidence="6" id="KW-1185">Reference proteome</keyword>
<evidence type="ECO:0000313" key="6">
    <source>
        <dbReference type="Proteomes" id="UP001058974"/>
    </source>
</evidence>
<dbReference type="PANTHER" id="PTHR21327">
    <property type="entry name" value="GTP CYCLOHYDROLASE II-RELATED"/>
    <property type="match status" value="1"/>
</dbReference>
<reference evidence="5 6" key="1">
    <citation type="journal article" date="2022" name="Nat. Genet.">
        <title>Improved pea reference genome and pan-genome highlight genomic features and evolutionary characteristics.</title>
        <authorList>
            <person name="Yang T."/>
            <person name="Liu R."/>
            <person name="Luo Y."/>
            <person name="Hu S."/>
            <person name="Wang D."/>
            <person name="Wang C."/>
            <person name="Pandey M.K."/>
            <person name="Ge S."/>
            <person name="Xu Q."/>
            <person name="Li N."/>
            <person name="Li G."/>
            <person name="Huang Y."/>
            <person name="Saxena R.K."/>
            <person name="Ji Y."/>
            <person name="Li M."/>
            <person name="Yan X."/>
            <person name="He Y."/>
            <person name="Liu Y."/>
            <person name="Wang X."/>
            <person name="Xiang C."/>
            <person name="Varshney R.K."/>
            <person name="Ding H."/>
            <person name="Gao S."/>
            <person name="Zong X."/>
        </authorList>
    </citation>
    <scope>NUCLEOTIDE SEQUENCE [LARGE SCALE GENOMIC DNA]</scope>
    <source>
        <strain evidence="5 6">cv. Zhongwan 6</strain>
    </source>
</reference>
<accession>A0A9D4X1U8</accession>
<dbReference type="Gramene" id="Psat05G0730500-T1">
    <property type="protein sequence ID" value="KAI5412586.1"/>
    <property type="gene ID" value="KIW84_057305"/>
</dbReference>
<keyword evidence="3" id="KW-0686">Riboflavin biosynthesis</keyword>
<evidence type="ECO:0000256" key="3">
    <source>
        <dbReference type="ARBA" id="ARBA00022619"/>
    </source>
</evidence>
<dbReference type="InterPro" id="IPR036144">
    <property type="entry name" value="RibA-like_sf"/>
</dbReference>
<evidence type="ECO:0000256" key="2">
    <source>
        <dbReference type="ARBA" id="ARBA00008976"/>
    </source>
</evidence>
<comment type="pathway">
    <text evidence="1">Cofactor biosynthesis; riboflavin biosynthesis.</text>
</comment>
<dbReference type="Proteomes" id="UP001058974">
    <property type="component" value="Chromosome 5"/>
</dbReference>
<dbReference type="PANTHER" id="PTHR21327:SF48">
    <property type="entry name" value="BIFUNCTIONAL RIBOFLAVIN BIOSYNTHESIS PROTEIN RIBA 1, CHLOROPLASTIC"/>
    <property type="match status" value="1"/>
</dbReference>
<gene>
    <name evidence="5" type="ORF">KIW84_057305</name>
</gene>
<evidence type="ECO:0000313" key="5">
    <source>
        <dbReference type="EMBL" id="KAI5412586.1"/>
    </source>
</evidence>
<dbReference type="GO" id="GO:0008686">
    <property type="term" value="F:3,4-dihydroxy-2-butanone-4-phosphate synthase activity"/>
    <property type="evidence" value="ECO:0007669"/>
    <property type="project" value="TreeGrafter"/>
</dbReference>
<evidence type="ECO:0000259" key="4">
    <source>
        <dbReference type="Pfam" id="PF00925"/>
    </source>
</evidence>
<evidence type="ECO:0000256" key="1">
    <source>
        <dbReference type="ARBA" id="ARBA00005104"/>
    </source>
</evidence>
<dbReference type="Pfam" id="PF00925">
    <property type="entry name" value="GTP_cyclohydro2"/>
    <property type="match status" value="1"/>
</dbReference>
<name>A0A9D4X1U8_PEA</name>
<dbReference type="InterPro" id="IPR032677">
    <property type="entry name" value="GTP_cyclohydro_II"/>
</dbReference>
<dbReference type="Gene3D" id="3.40.50.10990">
    <property type="entry name" value="GTP cyclohydrolase II"/>
    <property type="match status" value="1"/>
</dbReference>
<dbReference type="EMBL" id="JAMSHJ010000005">
    <property type="protein sequence ID" value="KAI5412586.1"/>
    <property type="molecule type" value="Genomic_DNA"/>
</dbReference>
<comment type="similarity">
    <text evidence="2">In the C-terminal section; belongs to the GTP cyclohydrolase II family.</text>
</comment>
<dbReference type="AlphaFoldDB" id="A0A9D4X1U8"/>
<dbReference type="SUPFAM" id="SSF142695">
    <property type="entry name" value="RibA-like"/>
    <property type="match status" value="1"/>
</dbReference>
<dbReference type="GO" id="GO:0009231">
    <property type="term" value="P:riboflavin biosynthetic process"/>
    <property type="evidence" value="ECO:0007669"/>
    <property type="project" value="UniProtKB-KW"/>
</dbReference>
<comment type="caution">
    <text evidence="5">The sequence shown here is derived from an EMBL/GenBank/DDBJ whole genome shotgun (WGS) entry which is preliminary data.</text>
</comment>
<organism evidence="5 6">
    <name type="scientific">Pisum sativum</name>
    <name type="common">Garden pea</name>
    <name type="synonym">Lathyrus oleraceus</name>
    <dbReference type="NCBI Taxonomy" id="3888"/>
    <lineage>
        <taxon>Eukaryota</taxon>
        <taxon>Viridiplantae</taxon>
        <taxon>Streptophyta</taxon>
        <taxon>Embryophyta</taxon>
        <taxon>Tracheophyta</taxon>
        <taxon>Spermatophyta</taxon>
        <taxon>Magnoliopsida</taxon>
        <taxon>eudicotyledons</taxon>
        <taxon>Gunneridae</taxon>
        <taxon>Pentapetalae</taxon>
        <taxon>rosids</taxon>
        <taxon>fabids</taxon>
        <taxon>Fabales</taxon>
        <taxon>Fabaceae</taxon>
        <taxon>Papilionoideae</taxon>
        <taxon>50 kb inversion clade</taxon>
        <taxon>NPAAA clade</taxon>
        <taxon>Hologalegina</taxon>
        <taxon>IRL clade</taxon>
        <taxon>Fabeae</taxon>
        <taxon>Lathyrus</taxon>
    </lineage>
</organism>
<feature type="domain" description="GTP cyclohydrolase II" evidence="4">
    <location>
        <begin position="126"/>
        <end position="164"/>
    </location>
</feature>
<protein>
    <recommendedName>
        <fullName evidence="4">GTP cyclohydrolase II domain-containing protein</fullName>
    </recommendedName>
</protein>